<name>A0AAD9HTL1_9PEZI</name>
<gene>
    <name evidence="2" type="ORF">LX32DRAFT_252362</name>
</gene>
<proteinExistence type="predicted"/>
<dbReference type="Proteomes" id="UP001232148">
    <property type="component" value="Unassembled WGS sequence"/>
</dbReference>
<feature type="compositionally biased region" description="Polar residues" evidence="1">
    <location>
        <begin position="103"/>
        <end position="116"/>
    </location>
</feature>
<reference evidence="2" key="1">
    <citation type="submission" date="2021-06" db="EMBL/GenBank/DDBJ databases">
        <title>Comparative genomics, transcriptomics and evolutionary studies reveal genomic signatures of adaptation to plant cell wall in hemibiotrophic fungi.</title>
        <authorList>
            <consortium name="DOE Joint Genome Institute"/>
            <person name="Baroncelli R."/>
            <person name="Diaz J.F."/>
            <person name="Benocci T."/>
            <person name="Peng M."/>
            <person name="Battaglia E."/>
            <person name="Haridas S."/>
            <person name="Andreopoulos W."/>
            <person name="Labutti K."/>
            <person name="Pangilinan J."/>
            <person name="Floch G.L."/>
            <person name="Makela M.R."/>
            <person name="Henrissat B."/>
            <person name="Grigoriev I.V."/>
            <person name="Crouch J.A."/>
            <person name="De Vries R.P."/>
            <person name="Sukno S.A."/>
            <person name="Thon M.R."/>
        </authorList>
    </citation>
    <scope>NUCLEOTIDE SEQUENCE</scope>
    <source>
        <strain evidence="2">MAFF235873</strain>
    </source>
</reference>
<comment type="caution">
    <text evidence="2">The sequence shown here is derived from an EMBL/GenBank/DDBJ whole genome shotgun (WGS) entry which is preliminary data.</text>
</comment>
<protein>
    <submittedName>
        <fullName evidence="2">Uncharacterized protein</fullName>
    </submittedName>
</protein>
<evidence type="ECO:0000313" key="3">
    <source>
        <dbReference type="Proteomes" id="UP001232148"/>
    </source>
</evidence>
<feature type="region of interest" description="Disordered" evidence="1">
    <location>
        <begin position="44"/>
        <end position="118"/>
    </location>
</feature>
<feature type="compositionally biased region" description="Basic and acidic residues" evidence="1">
    <location>
        <begin position="44"/>
        <end position="65"/>
    </location>
</feature>
<dbReference type="EMBL" id="MU842810">
    <property type="protein sequence ID" value="KAK2035045.1"/>
    <property type="molecule type" value="Genomic_DNA"/>
</dbReference>
<organism evidence="2 3">
    <name type="scientific">Colletotrichum zoysiae</name>
    <dbReference type="NCBI Taxonomy" id="1216348"/>
    <lineage>
        <taxon>Eukaryota</taxon>
        <taxon>Fungi</taxon>
        <taxon>Dikarya</taxon>
        <taxon>Ascomycota</taxon>
        <taxon>Pezizomycotina</taxon>
        <taxon>Sordariomycetes</taxon>
        <taxon>Hypocreomycetidae</taxon>
        <taxon>Glomerellales</taxon>
        <taxon>Glomerellaceae</taxon>
        <taxon>Colletotrichum</taxon>
        <taxon>Colletotrichum graminicola species complex</taxon>
    </lineage>
</organism>
<sequence length="132" mass="14640">MDRYIMTLSQTFRDADWLRDSAWRRFGVRAKVCAVKKVRRGVKLDRRKTGAKRGKTDRMDGRTDGRCSCQVPCSASGQRGEEGGNGDEIDAVRPRGVYGGNAPANQLHSLPMSSPTKARWVSSFPSARVPLL</sequence>
<keyword evidence="3" id="KW-1185">Reference proteome</keyword>
<evidence type="ECO:0000256" key="1">
    <source>
        <dbReference type="SAM" id="MobiDB-lite"/>
    </source>
</evidence>
<accession>A0AAD9HTL1</accession>
<evidence type="ECO:0000313" key="2">
    <source>
        <dbReference type="EMBL" id="KAK2035045.1"/>
    </source>
</evidence>
<dbReference type="AlphaFoldDB" id="A0AAD9HTL1"/>